<dbReference type="GO" id="GO:0070930">
    <property type="term" value="P:trans-translation-dependent protein tagging"/>
    <property type="evidence" value="ECO:0007669"/>
    <property type="project" value="TreeGrafter"/>
</dbReference>
<dbReference type="SUPFAM" id="SSF74982">
    <property type="entry name" value="Small protein B (SmpB)"/>
    <property type="match status" value="1"/>
</dbReference>
<gene>
    <name evidence="3" type="primary">smpB</name>
    <name evidence="4" type="ORF">COY32_06405</name>
</gene>
<dbReference type="Pfam" id="PF01668">
    <property type="entry name" value="SmpB"/>
    <property type="match status" value="1"/>
</dbReference>
<dbReference type="GO" id="GO:0003723">
    <property type="term" value="F:RNA binding"/>
    <property type="evidence" value="ECO:0007669"/>
    <property type="project" value="UniProtKB-UniRule"/>
</dbReference>
<dbReference type="InterPro" id="IPR000037">
    <property type="entry name" value="SsrA-bd_prot"/>
</dbReference>
<organism evidence="4 5">
    <name type="scientific">candidate division WWE3 bacterium CG_4_10_14_0_2_um_filter_41_14</name>
    <dbReference type="NCBI Taxonomy" id="1975072"/>
    <lineage>
        <taxon>Bacteria</taxon>
        <taxon>Katanobacteria</taxon>
    </lineage>
</organism>
<dbReference type="NCBIfam" id="TIGR00086">
    <property type="entry name" value="smpB"/>
    <property type="match status" value="1"/>
</dbReference>
<evidence type="ECO:0000256" key="2">
    <source>
        <dbReference type="ARBA" id="ARBA00022884"/>
    </source>
</evidence>
<dbReference type="NCBIfam" id="NF003843">
    <property type="entry name" value="PRK05422.1"/>
    <property type="match status" value="1"/>
</dbReference>
<accession>A0A2M7TF01</accession>
<evidence type="ECO:0000313" key="5">
    <source>
        <dbReference type="Proteomes" id="UP000228920"/>
    </source>
</evidence>
<dbReference type="InterPro" id="IPR023620">
    <property type="entry name" value="SmpB"/>
</dbReference>
<dbReference type="Proteomes" id="UP000228920">
    <property type="component" value="Unassembled WGS sequence"/>
</dbReference>
<dbReference type="AlphaFoldDB" id="A0A2M7TF01"/>
<comment type="function">
    <text evidence="3">Required for rescue of stalled ribosomes mediated by trans-translation. Binds to transfer-messenger RNA (tmRNA), required for stable association of tmRNA with ribosomes. tmRNA and SmpB together mimic tRNA shape, replacing the anticodon stem-loop with SmpB. tmRNA is encoded by the ssrA gene; the 2 termini fold to resemble tRNA(Ala) and it encodes a 'tag peptide', a short internal open reading frame. During trans-translation Ala-aminoacylated tmRNA acts like a tRNA, entering the A-site of stalled ribosomes, displacing the stalled mRNA. The ribosome then switches to translate the ORF on the tmRNA; the nascent peptide is terminated with the 'tag peptide' encoded by the tmRNA and targeted for degradation. The ribosome is freed to recommence translation, which seems to be the essential function of trans-translation.</text>
</comment>
<dbReference type="EMBL" id="PFNL01000180">
    <property type="protein sequence ID" value="PIZ44387.1"/>
    <property type="molecule type" value="Genomic_DNA"/>
</dbReference>
<dbReference type="GO" id="GO:0005829">
    <property type="term" value="C:cytosol"/>
    <property type="evidence" value="ECO:0007669"/>
    <property type="project" value="TreeGrafter"/>
</dbReference>
<comment type="caution">
    <text evidence="4">The sequence shown here is derived from an EMBL/GenBank/DDBJ whole genome shotgun (WGS) entry which is preliminary data.</text>
</comment>
<protein>
    <recommendedName>
        <fullName evidence="3">SsrA-binding protein</fullName>
    </recommendedName>
    <alternativeName>
        <fullName evidence="3">Small protein B</fullName>
    </alternativeName>
</protein>
<dbReference type="PANTHER" id="PTHR30308:SF2">
    <property type="entry name" value="SSRA-BINDING PROTEIN"/>
    <property type="match status" value="1"/>
</dbReference>
<evidence type="ECO:0000313" key="4">
    <source>
        <dbReference type="EMBL" id="PIZ44387.1"/>
    </source>
</evidence>
<evidence type="ECO:0000256" key="3">
    <source>
        <dbReference type="HAMAP-Rule" id="MF_00023"/>
    </source>
</evidence>
<proteinExistence type="inferred from homology"/>
<evidence type="ECO:0000256" key="1">
    <source>
        <dbReference type="ARBA" id="ARBA00022490"/>
    </source>
</evidence>
<keyword evidence="2 3" id="KW-0694">RNA-binding</keyword>
<comment type="similarity">
    <text evidence="3">Belongs to the SmpB family.</text>
</comment>
<dbReference type="PANTHER" id="PTHR30308">
    <property type="entry name" value="TMRNA-BINDING COMPONENT OF TRANS-TRANSLATION TAGGING COMPLEX"/>
    <property type="match status" value="1"/>
</dbReference>
<keyword evidence="1 3" id="KW-0963">Cytoplasm</keyword>
<dbReference type="CDD" id="cd09294">
    <property type="entry name" value="SmpB"/>
    <property type="match status" value="1"/>
</dbReference>
<comment type="subcellular location">
    <subcellularLocation>
        <location evidence="3">Cytoplasm</location>
    </subcellularLocation>
    <text evidence="3">The tmRNA-SmpB complex associates with stalled 70S ribosomes.</text>
</comment>
<dbReference type="HAMAP" id="MF_00023">
    <property type="entry name" value="SmpB"/>
    <property type="match status" value="1"/>
</dbReference>
<dbReference type="Gene3D" id="2.40.280.10">
    <property type="match status" value="1"/>
</dbReference>
<sequence>MPTLATNKKAHQEYEILKTLEVGISLRGTEVKSAKTGHARITESFARFDQNGHLTLMNAYFGPYDKASPLDQHEAYRVRDLLIKKSEAEDLMADTAGKNLTIVPLRMYTVRQGLIKVEIGLARGKKQYDKRKTLKERDVKREIDRTLKKYTY</sequence>
<reference evidence="5" key="1">
    <citation type="submission" date="2017-09" db="EMBL/GenBank/DDBJ databases">
        <title>Depth-based differentiation of microbial function through sediment-hosted aquifers and enrichment of novel symbionts in the deep terrestrial subsurface.</title>
        <authorList>
            <person name="Probst A.J."/>
            <person name="Ladd B."/>
            <person name="Jarett J.K."/>
            <person name="Geller-Mcgrath D.E."/>
            <person name="Sieber C.M.K."/>
            <person name="Emerson J.B."/>
            <person name="Anantharaman K."/>
            <person name="Thomas B.C."/>
            <person name="Malmstrom R."/>
            <person name="Stieglmeier M."/>
            <person name="Klingl A."/>
            <person name="Woyke T."/>
            <person name="Ryan C.M."/>
            <person name="Banfield J.F."/>
        </authorList>
    </citation>
    <scope>NUCLEOTIDE SEQUENCE [LARGE SCALE GENOMIC DNA]</scope>
</reference>
<name>A0A2M7TF01_UNCKA</name>
<dbReference type="GO" id="GO:0070929">
    <property type="term" value="P:trans-translation"/>
    <property type="evidence" value="ECO:0007669"/>
    <property type="project" value="UniProtKB-UniRule"/>
</dbReference>